<dbReference type="Pfam" id="PF01535">
    <property type="entry name" value="PPR"/>
    <property type="match status" value="1"/>
</dbReference>
<dbReference type="GO" id="GO:0003729">
    <property type="term" value="F:mRNA binding"/>
    <property type="evidence" value="ECO:0000318"/>
    <property type="project" value="GO_Central"/>
</dbReference>
<dbReference type="FunFam" id="1.25.40.10:FF:000759">
    <property type="entry name" value="Pentatricopeptide repeat-containing protein PNM1 mitochondrial"/>
    <property type="match status" value="1"/>
</dbReference>
<dbReference type="RefSeq" id="XP_003562733.1">
    <property type="nucleotide sequence ID" value="XM_003562685.4"/>
</dbReference>
<dbReference type="Pfam" id="PF13812">
    <property type="entry name" value="PPR_3"/>
    <property type="match status" value="1"/>
</dbReference>
<organism evidence="5">
    <name type="scientific">Brachypodium distachyon</name>
    <name type="common">Purple false brome</name>
    <name type="synonym">Trachynia distachya</name>
    <dbReference type="NCBI Taxonomy" id="15368"/>
    <lineage>
        <taxon>Eukaryota</taxon>
        <taxon>Viridiplantae</taxon>
        <taxon>Streptophyta</taxon>
        <taxon>Embryophyta</taxon>
        <taxon>Tracheophyta</taxon>
        <taxon>Spermatophyta</taxon>
        <taxon>Magnoliopsida</taxon>
        <taxon>Liliopsida</taxon>
        <taxon>Poales</taxon>
        <taxon>Poaceae</taxon>
        <taxon>BOP clade</taxon>
        <taxon>Pooideae</taxon>
        <taxon>Stipodae</taxon>
        <taxon>Brachypodieae</taxon>
        <taxon>Brachypodium</taxon>
    </lineage>
</organism>
<evidence type="ECO:0008006" key="8">
    <source>
        <dbReference type="Google" id="ProtNLM"/>
    </source>
</evidence>
<dbReference type="AlphaFoldDB" id="I1GSK1"/>
<dbReference type="InterPro" id="IPR011990">
    <property type="entry name" value="TPR-like_helical_dom_sf"/>
</dbReference>
<dbReference type="NCBIfam" id="TIGR00756">
    <property type="entry name" value="PPR"/>
    <property type="match status" value="1"/>
</dbReference>
<evidence type="ECO:0000313" key="6">
    <source>
        <dbReference type="EnsemblPlants" id="KQK15345"/>
    </source>
</evidence>
<dbReference type="InterPro" id="IPR051240">
    <property type="entry name" value="Mito_RNA-Proc/Resp"/>
</dbReference>
<keyword evidence="2" id="KW-0809">Transit peptide</keyword>
<keyword evidence="7" id="KW-1185">Reference proteome</keyword>
<dbReference type="HOGENOM" id="CLU_041224_0_0_1"/>
<evidence type="ECO:0000313" key="7">
    <source>
        <dbReference type="Proteomes" id="UP000008810"/>
    </source>
</evidence>
<protein>
    <recommendedName>
        <fullName evidence="8">Pentacotripeptide-repeat region of PRORP domain-containing protein</fullName>
    </recommendedName>
</protein>
<feature type="chain" id="PRO_5014094075" description="Pentacotripeptide-repeat region of PRORP domain-containing protein" evidence="4">
    <location>
        <begin position="18"/>
        <end position="481"/>
    </location>
</feature>
<sequence length="481" mass="53554">MWRRHLLRGLLPSPVAAAAAPCPSIRHLSTAPTTTTNTTSLASSLSAAITKLSSTPPPATSPDAYFSLHFSDVRPTNALLAETLALSPPATSRAAADLFRFLVRRSLHPSDGALALVVRHLARRRDFPAVRTLLQEFPSALGPATLHAYLFHLARAGRATDALKLFDDLPEQLRNREALTSLVSSLSSEGFPQLAERAVKKVAHEIFPDDNICTLLVSGYADAGKLDHALRLISETRNGGFQPGLDAYNAVLDCVCRLCRKKDPLLMPVEAEKFLGDMEANGIPRDAGTFRVLIKNLCKIRMTESAMNLFQRMGEWGCSPDADTYLILIKSLYQAARLAEGDEMMTWMRSAGFGDKLDRKAYYGFVKVLCGIERVEHAMKVFRMMKGYGHAPGTKSYSLLIEKLARHNLGDRSNALFREAVARGVTVTPGVYKIDKRYVKEKKEKKVKKRLTLPEKKILKSKRLYKLKMSFVKKPRRRMRS</sequence>
<proteinExistence type="predicted"/>
<feature type="repeat" description="PPR" evidence="3">
    <location>
        <begin position="209"/>
        <end position="243"/>
    </location>
</feature>
<feature type="repeat" description="PPR" evidence="3">
    <location>
        <begin position="286"/>
        <end position="320"/>
    </location>
</feature>
<dbReference type="eggNOG" id="KOG4197">
    <property type="taxonomic scope" value="Eukaryota"/>
</dbReference>
<dbReference type="GO" id="GO:0005739">
    <property type="term" value="C:mitochondrion"/>
    <property type="evidence" value="ECO:0000318"/>
    <property type="project" value="GO_Central"/>
</dbReference>
<reference evidence="5 6" key="1">
    <citation type="journal article" date="2010" name="Nature">
        <title>Genome sequencing and analysis of the model grass Brachypodium distachyon.</title>
        <authorList>
            <consortium name="International Brachypodium Initiative"/>
        </authorList>
    </citation>
    <scope>NUCLEOTIDE SEQUENCE [LARGE SCALE GENOMIC DNA]</scope>
    <source>
        <strain evidence="5">Bd21</strain>
        <strain evidence="6">cv. Bd21</strain>
    </source>
</reference>
<dbReference type="PROSITE" id="PS51375">
    <property type="entry name" value="PPR"/>
    <property type="match status" value="3"/>
</dbReference>
<dbReference type="STRING" id="15368.I1GSK1"/>
<keyword evidence="1" id="KW-0677">Repeat</keyword>
<dbReference type="GO" id="GO:0005634">
    <property type="term" value="C:nucleus"/>
    <property type="evidence" value="ECO:0000318"/>
    <property type="project" value="GO_Central"/>
</dbReference>
<name>I1GSK1_BRADI</name>
<dbReference type="FunFam" id="1.25.40.10:FF:000398">
    <property type="entry name" value="pentatricopeptide repeat-containing protein PNM1, mitochondrial"/>
    <property type="match status" value="1"/>
</dbReference>
<dbReference type="PANTHER" id="PTHR47933">
    <property type="entry name" value="PENTATRICOPEPTIDE REPEAT-CONTAINING PROTEIN 1, MITOCHONDRIAL"/>
    <property type="match status" value="1"/>
</dbReference>
<dbReference type="OMA" id="GKLCAHG"/>
<feature type="signal peptide" evidence="4">
    <location>
        <begin position="1"/>
        <end position="17"/>
    </location>
</feature>
<dbReference type="OrthoDB" id="1891108at2759"/>
<dbReference type="Proteomes" id="UP000008810">
    <property type="component" value="Chromosome 1"/>
</dbReference>
<reference evidence="5" key="2">
    <citation type="submission" date="2017-06" db="EMBL/GenBank/DDBJ databases">
        <title>WGS assembly of Brachypodium distachyon.</title>
        <authorList>
            <consortium name="The International Brachypodium Initiative"/>
            <person name="Lucas S."/>
            <person name="Harmon-Smith M."/>
            <person name="Lail K."/>
            <person name="Tice H."/>
            <person name="Grimwood J."/>
            <person name="Bruce D."/>
            <person name="Barry K."/>
            <person name="Shu S."/>
            <person name="Lindquist E."/>
            <person name="Wang M."/>
            <person name="Pitluck S."/>
            <person name="Vogel J.P."/>
            <person name="Garvin D.F."/>
            <person name="Mockler T.C."/>
            <person name="Schmutz J."/>
            <person name="Rokhsar D."/>
            <person name="Bevan M.W."/>
        </authorList>
    </citation>
    <scope>NUCLEOTIDE SEQUENCE</scope>
    <source>
        <strain evidence="5">Bd21</strain>
    </source>
</reference>
<evidence type="ECO:0000313" key="5">
    <source>
        <dbReference type="EMBL" id="KQK15345.1"/>
    </source>
</evidence>
<dbReference type="KEGG" id="bdi:100838665"/>
<dbReference type="Gene3D" id="1.25.40.10">
    <property type="entry name" value="Tetratricopeptide repeat domain"/>
    <property type="match status" value="2"/>
</dbReference>
<accession>I1GSK1</accession>
<dbReference type="EnsemblPlants" id="KQK15345">
    <property type="protein sequence ID" value="KQK15345"/>
    <property type="gene ID" value="BRADI_1g22060v3"/>
</dbReference>
<gene>
    <name evidence="6" type="primary">LOC100838665</name>
    <name evidence="5" type="ORF">BRADI_1g22060v3</name>
</gene>
<dbReference type="PANTHER" id="PTHR47933:SF26">
    <property type="entry name" value="OS03G0746400 PROTEIN"/>
    <property type="match status" value="1"/>
</dbReference>
<reference evidence="6" key="3">
    <citation type="submission" date="2018-08" db="UniProtKB">
        <authorList>
            <consortium name="EnsemblPlants"/>
        </authorList>
    </citation>
    <scope>IDENTIFICATION</scope>
    <source>
        <strain evidence="6">cv. Bd21</strain>
    </source>
</reference>
<evidence type="ECO:0000256" key="2">
    <source>
        <dbReference type="ARBA" id="ARBA00022946"/>
    </source>
</evidence>
<feature type="repeat" description="PPR" evidence="3">
    <location>
        <begin position="358"/>
        <end position="392"/>
    </location>
</feature>
<dbReference type="InterPro" id="IPR002885">
    <property type="entry name" value="PPR_rpt"/>
</dbReference>
<evidence type="ECO:0000256" key="1">
    <source>
        <dbReference type="ARBA" id="ARBA00022737"/>
    </source>
</evidence>
<dbReference type="Pfam" id="PF13041">
    <property type="entry name" value="PPR_2"/>
    <property type="match status" value="1"/>
</dbReference>
<dbReference type="EMBL" id="CM000880">
    <property type="protein sequence ID" value="KQK15345.1"/>
    <property type="molecule type" value="Genomic_DNA"/>
</dbReference>
<dbReference type="FunFam" id="1.25.40.10:FF:001453">
    <property type="entry name" value="Pentatricopeptide repeat-containing protein PNM1 mitochondrial"/>
    <property type="match status" value="1"/>
</dbReference>
<dbReference type="GeneID" id="100838665"/>
<evidence type="ECO:0000256" key="4">
    <source>
        <dbReference type="SAM" id="SignalP"/>
    </source>
</evidence>
<evidence type="ECO:0000256" key="3">
    <source>
        <dbReference type="PROSITE-ProRule" id="PRU00708"/>
    </source>
</evidence>
<keyword evidence="4" id="KW-0732">Signal</keyword>
<dbReference type="Gramene" id="KQK15345">
    <property type="protein sequence ID" value="KQK15345"/>
    <property type="gene ID" value="BRADI_1g22060v3"/>
</dbReference>